<keyword evidence="10" id="KW-1185">Reference proteome</keyword>
<comment type="subunit">
    <text evidence="6">Monomer.</text>
</comment>
<feature type="binding site" evidence="6">
    <location>
        <position position="108"/>
    </location>
    <ligand>
        <name>a divalent metal cation</name>
        <dbReference type="ChEBI" id="CHEBI:60240"/>
        <label>2</label>
        <note>catalytic</note>
    </ligand>
</feature>
<gene>
    <name evidence="6 9" type="primary">map</name>
    <name evidence="9" type="ORF">M9B40_01230</name>
</gene>
<dbReference type="GO" id="GO:0004239">
    <property type="term" value="F:initiator methionyl aminopeptidase activity"/>
    <property type="evidence" value="ECO:0007669"/>
    <property type="project" value="UniProtKB-UniRule"/>
</dbReference>
<feature type="binding site" evidence="6">
    <location>
        <position position="97"/>
    </location>
    <ligand>
        <name>a divalent metal cation</name>
        <dbReference type="ChEBI" id="CHEBI:60240"/>
        <label>1</label>
    </ligand>
</feature>
<dbReference type="InterPro" id="IPR002467">
    <property type="entry name" value="Pept_M24A_MAP1"/>
</dbReference>
<evidence type="ECO:0000313" key="10">
    <source>
        <dbReference type="Proteomes" id="UP001056381"/>
    </source>
</evidence>
<dbReference type="EC" id="3.4.11.18" evidence="6 7"/>
<evidence type="ECO:0000256" key="3">
    <source>
        <dbReference type="ARBA" id="ARBA00022670"/>
    </source>
</evidence>
<dbReference type="SUPFAM" id="SSF55920">
    <property type="entry name" value="Creatinase/aminopeptidase"/>
    <property type="match status" value="1"/>
</dbReference>
<sequence>MSISLKSKNDIEKMKIAGNYAAKVLEYLEDFVQVGISTEEIDNLAYKYITEELKCIPANVGYNDYPKTLCTSINDVICHGIPSDKEILKDGDIVNIDITVIVDGWHGDTSKMFLIGKSKPHVKRLVDITRECMFKGIEVCKPGAFTGDIGYAIQTHAEKNHYSVVKNYCGHGIGKIYHEDPQITHFGNKGEGIKLEEGMVFTIEPMINLGSHKTKLLKDGWTVVTEDGKLSAQWEHTIAITEQGYEILTLREEEK</sequence>
<evidence type="ECO:0000256" key="4">
    <source>
        <dbReference type="ARBA" id="ARBA00022723"/>
    </source>
</evidence>
<proteinExistence type="inferred from homology"/>
<keyword evidence="5 6" id="KW-0378">Hydrolase</keyword>
<dbReference type="GO" id="GO:0006508">
    <property type="term" value="P:proteolysis"/>
    <property type="evidence" value="ECO:0007669"/>
    <property type="project" value="UniProtKB-KW"/>
</dbReference>
<keyword evidence="2 6" id="KW-0031">Aminopeptidase</keyword>
<dbReference type="NCBIfam" id="TIGR00500">
    <property type="entry name" value="met_pdase_I"/>
    <property type="match status" value="1"/>
</dbReference>
<feature type="binding site" evidence="6">
    <location>
        <position position="171"/>
    </location>
    <ligand>
        <name>a divalent metal cation</name>
        <dbReference type="ChEBI" id="CHEBI:60240"/>
        <label>2</label>
        <note>catalytic</note>
    </ligand>
</feature>
<dbReference type="InterPro" id="IPR000994">
    <property type="entry name" value="Pept_M24"/>
</dbReference>
<evidence type="ECO:0000256" key="5">
    <source>
        <dbReference type="ARBA" id="ARBA00022801"/>
    </source>
</evidence>
<dbReference type="HAMAP" id="MF_01974">
    <property type="entry name" value="MetAP_1"/>
    <property type="match status" value="1"/>
</dbReference>
<dbReference type="AlphaFoldDB" id="A0A9Q8U333"/>
<protein>
    <recommendedName>
        <fullName evidence="6 7">Methionine aminopeptidase</fullName>
        <shortName evidence="6">MAP</shortName>
        <shortName evidence="6">MetAP</shortName>
        <ecNumber evidence="6 7">3.4.11.18</ecNumber>
    </recommendedName>
    <alternativeName>
        <fullName evidence="6">Peptidase M</fullName>
    </alternativeName>
</protein>
<dbReference type="GO" id="GO:0005829">
    <property type="term" value="C:cytosol"/>
    <property type="evidence" value="ECO:0007669"/>
    <property type="project" value="TreeGrafter"/>
</dbReference>
<evidence type="ECO:0000256" key="1">
    <source>
        <dbReference type="ARBA" id="ARBA00002521"/>
    </source>
</evidence>
<reference evidence="9" key="1">
    <citation type="submission" date="2022-05" db="EMBL/GenBank/DDBJ databases">
        <title>Single-amplified genomics reveal most streamlined microbe among free-living bacteria.</title>
        <authorList>
            <person name="Roda-Garcia J."/>
            <person name="Haro-Moreno J.M."/>
            <person name="Rodriguez-Valera F."/>
            <person name="Almagro-Moreno S."/>
            <person name="Lopez-Perez M."/>
        </authorList>
    </citation>
    <scope>NUCLEOTIDE SEQUENCE</scope>
    <source>
        <strain evidence="9">TMED112-D2-2</strain>
    </source>
</reference>
<feature type="binding site" evidence="6">
    <location>
        <position position="79"/>
    </location>
    <ligand>
        <name>substrate</name>
    </ligand>
</feature>
<dbReference type="InterPro" id="IPR001714">
    <property type="entry name" value="Pept_M24_MAP"/>
</dbReference>
<accession>A0A9Q8U333</accession>
<dbReference type="Gene3D" id="3.90.230.10">
    <property type="entry name" value="Creatinase/methionine aminopeptidase superfamily"/>
    <property type="match status" value="1"/>
</dbReference>
<evidence type="ECO:0000256" key="2">
    <source>
        <dbReference type="ARBA" id="ARBA00022438"/>
    </source>
</evidence>
<dbReference type="PANTHER" id="PTHR43330">
    <property type="entry name" value="METHIONINE AMINOPEPTIDASE"/>
    <property type="match status" value="1"/>
</dbReference>
<feature type="binding site" evidence="6">
    <location>
        <position position="108"/>
    </location>
    <ligand>
        <name>a divalent metal cation</name>
        <dbReference type="ChEBI" id="CHEBI:60240"/>
        <label>1</label>
    </ligand>
</feature>
<comment type="function">
    <text evidence="1 6">Removes the N-terminal methionine from nascent proteins. The N-terminal methionine is often cleaved when the second residue in the primary sequence is small and uncharged (Met-Ala-, Cys, Gly, Pro, Ser, Thr, or Val). Requires deformylation of the N(alpha)-formylated initiator methionine before it can be hydrolyzed.</text>
</comment>
<dbReference type="Proteomes" id="UP001056381">
    <property type="component" value="Chromosome"/>
</dbReference>
<feature type="binding site" evidence="6">
    <location>
        <position position="235"/>
    </location>
    <ligand>
        <name>a divalent metal cation</name>
        <dbReference type="ChEBI" id="CHEBI:60240"/>
        <label>2</label>
        <note>catalytic</note>
    </ligand>
</feature>
<name>A0A9Q8U333_9GAMM</name>
<dbReference type="CDD" id="cd01086">
    <property type="entry name" value="MetAP1"/>
    <property type="match status" value="1"/>
</dbReference>
<feature type="domain" description="Peptidase M24" evidence="8">
    <location>
        <begin position="12"/>
        <end position="242"/>
    </location>
</feature>
<comment type="catalytic activity">
    <reaction evidence="6 7">
        <text>Release of N-terminal amino acids, preferentially methionine, from peptides and arylamides.</text>
        <dbReference type="EC" id="3.4.11.18"/>
    </reaction>
</comment>
<dbReference type="EMBL" id="CP097966">
    <property type="protein sequence ID" value="URQ63412.1"/>
    <property type="molecule type" value="Genomic_DNA"/>
</dbReference>
<organism evidence="9 10">
    <name type="scientific">SAR86 cluster bacterium</name>
    <dbReference type="NCBI Taxonomy" id="2030880"/>
    <lineage>
        <taxon>Bacteria</taxon>
        <taxon>Pseudomonadati</taxon>
        <taxon>Pseudomonadota</taxon>
        <taxon>Gammaproteobacteria</taxon>
        <taxon>SAR86 cluster</taxon>
    </lineage>
</organism>
<feature type="binding site" evidence="6">
    <location>
        <position position="178"/>
    </location>
    <ligand>
        <name>substrate</name>
    </ligand>
</feature>
<keyword evidence="3 6" id="KW-0645">Protease</keyword>
<evidence type="ECO:0000256" key="7">
    <source>
        <dbReference type="RuleBase" id="RU003653"/>
    </source>
</evidence>
<dbReference type="GO" id="GO:0070006">
    <property type="term" value="F:metalloaminopeptidase activity"/>
    <property type="evidence" value="ECO:0007669"/>
    <property type="project" value="UniProtKB-UniRule"/>
</dbReference>
<evidence type="ECO:0000259" key="8">
    <source>
        <dbReference type="Pfam" id="PF00557"/>
    </source>
</evidence>
<comment type="cofactor">
    <cofactor evidence="6">
        <name>Co(2+)</name>
        <dbReference type="ChEBI" id="CHEBI:48828"/>
    </cofactor>
    <cofactor evidence="6">
        <name>Zn(2+)</name>
        <dbReference type="ChEBI" id="CHEBI:29105"/>
    </cofactor>
    <cofactor evidence="6">
        <name>Mn(2+)</name>
        <dbReference type="ChEBI" id="CHEBI:29035"/>
    </cofactor>
    <cofactor evidence="6">
        <name>Fe(2+)</name>
        <dbReference type="ChEBI" id="CHEBI:29033"/>
    </cofactor>
    <text evidence="6">Binds 2 divalent metal cations per subunit. Has a high-affinity and a low affinity metal-binding site. The true nature of the physiological cofactor is under debate. The enzyme is active with cobalt, zinc, manganese or divalent iron ions. Most likely, methionine aminopeptidases function as mononuclear Fe(2+)-metalloproteases under physiological conditions, and the catalytically relevant metal-binding site has been assigned to the histidine-containing high-affinity site.</text>
</comment>
<feature type="binding site" evidence="6">
    <location>
        <position position="235"/>
    </location>
    <ligand>
        <name>a divalent metal cation</name>
        <dbReference type="ChEBI" id="CHEBI:60240"/>
        <label>1</label>
    </ligand>
</feature>
<dbReference type="Pfam" id="PF00557">
    <property type="entry name" value="Peptidase_M24"/>
    <property type="match status" value="1"/>
</dbReference>
<dbReference type="PROSITE" id="PS00680">
    <property type="entry name" value="MAP_1"/>
    <property type="match status" value="1"/>
</dbReference>
<evidence type="ECO:0000256" key="6">
    <source>
        <dbReference type="HAMAP-Rule" id="MF_01974"/>
    </source>
</evidence>
<comment type="similarity">
    <text evidence="6">Belongs to the peptidase M24A family. Methionine aminopeptidase type 1 subfamily.</text>
</comment>
<dbReference type="GO" id="GO:0046872">
    <property type="term" value="F:metal ion binding"/>
    <property type="evidence" value="ECO:0007669"/>
    <property type="project" value="UniProtKB-UniRule"/>
</dbReference>
<dbReference type="InterPro" id="IPR036005">
    <property type="entry name" value="Creatinase/aminopeptidase-like"/>
</dbReference>
<evidence type="ECO:0000313" key="9">
    <source>
        <dbReference type="EMBL" id="URQ63412.1"/>
    </source>
</evidence>
<feature type="binding site" evidence="6">
    <location>
        <position position="204"/>
    </location>
    <ligand>
        <name>a divalent metal cation</name>
        <dbReference type="ChEBI" id="CHEBI:60240"/>
        <label>2</label>
        <note>catalytic</note>
    </ligand>
</feature>
<dbReference type="PANTHER" id="PTHR43330:SF27">
    <property type="entry name" value="METHIONINE AMINOPEPTIDASE"/>
    <property type="match status" value="1"/>
</dbReference>
<dbReference type="PRINTS" id="PR00599">
    <property type="entry name" value="MAPEPTIDASE"/>
</dbReference>
<keyword evidence="4 6" id="KW-0479">Metal-binding</keyword>